<evidence type="ECO:0000256" key="2">
    <source>
        <dbReference type="ARBA" id="ARBA00004613"/>
    </source>
</evidence>
<organism evidence="14 15">
    <name type="scientific">Pythium oligandrum</name>
    <name type="common">Mycoparasitic fungus</name>
    <dbReference type="NCBI Taxonomy" id="41045"/>
    <lineage>
        <taxon>Eukaryota</taxon>
        <taxon>Sar</taxon>
        <taxon>Stramenopiles</taxon>
        <taxon>Oomycota</taxon>
        <taxon>Peronosporomycetes</taxon>
        <taxon>Pythiales</taxon>
        <taxon>Pythiaceae</taxon>
        <taxon>Pythium</taxon>
    </lineage>
</organism>
<keyword evidence="10" id="KW-0325">Glycoprotein</keyword>
<evidence type="ECO:0008006" key="16">
    <source>
        <dbReference type="Google" id="ProtNLM"/>
    </source>
</evidence>
<dbReference type="GO" id="GO:0046872">
    <property type="term" value="F:metal ion binding"/>
    <property type="evidence" value="ECO:0007669"/>
    <property type="project" value="UniProtKB-KW"/>
</dbReference>
<dbReference type="Pfam" id="PF22810">
    <property type="entry name" value="LPMO_AA14"/>
    <property type="match status" value="1"/>
</dbReference>
<evidence type="ECO:0000256" key="10">
    <source>
        <dbReference type="ARBA" id="ARBA00023180"/>
    </source>
</evidence>
<evidence type="ECO:0000256" key="11">
    <source>
        <dbReference type="ARBA" id="ARBA00046340"/>
    </source>
</evidence>
<sequence length="355" mass="38048">MKLAVVLSTAAVLTHSTSAHIVAWGRGMYCLNGTNPNVDDQNTNTAVNPLYQLPKEKWWFQADRGCDKSPPRPGDILKLPAGGSFEVEFATNRAMTTLSYGGKQATEWTGGETFPSDWKGKNPPECLGALHAESEAKAAGTAFAISYVSELEDVTMENLVVFTTLEHTPWKRKGVYQVPKNMPACPPQGCICAWLWVPDGCGQPNMYMAGYRCTVTGAATGYKLAQAKPPVYCADDKSKCVKGAKQMIAWNQQTGDNVKTPPGKSPGYNEGCGWSNGAQNDIFVEVGGDGDNTPMPSQAPVTSQAPGSQAPQPSGTAKPSRTPNTKSPVPSSTHDCERGKVHPHSEDDGYSNPDY</sequence>
<dbReference type="GO" id="GO:0004497">
    <property type="term" value="F:monooxygenase activity"/>
    <property type="evidence" value="ECO:0007669"/>
    <property type="project" value="UniProtKB-KW"/>
</dbReference>
<feature type="chain" id="PRO_5035461031" description="Proteophosphoglycan ppg4" evidence="13">
    <location>
        <begin position="20"/>
        <end position="355"/>
    </location>
</feature>
<keyword evidence="3" id="KW-0964">Secreted</keyword>
<dbReference type="Proteomes" id="UP000794436">
    <property type="component" value="Unassembled WGS sequence"/>
</dbReference>
<dbReference type="OrthoDB" id="2019572at2759"/>
<keyword evidence="7" id="KW-0186">Copper</keyword>
<evidence type="ECO:0000256" key="8">
    <source>
        <dbReference type="ARBA" id="ARBA00023033"/>
    </source>
</evidence>
<evidence type="ECO:0000256" key="13">
    <source>
        <dbReference type="SAM" id="SignalP"/>
    </source>
</evidence>
<comment type="cofactor">
    <cofactor evidence="1">
        <name>Cu(2+)</name>
        <dbReference type="ChEBI" id="CHEBI:29036"/>
    </cofactor>
</comment>
<dbReference type="EMBL" id="SPLM01000109">
    <property type="protein sequence ID" value="TMW59783.1"/>
    <property type="molecule type" value="Genomic_DNA"/>
</dbReference>
<protein>
    <recommendedName>
        <fullName evidence="16">Proteophosphoglycan ppg4</fullName>
    </recommendedName>
</protein>
<evidence type="ECO:0000256" key="6">
    <source>
        <dbReference type="ARBA" id="ARBA00023002"/>
    </source>
</evidence>
<feature type="signal peptide" evidence="13">
    <location>
        <begin position="1"/>
        <end position="19"/>
    </location>
</feature>
<proteinExistence type="inferred from homology"/>
<keyword evidence="8" id="KW-0503">Monooxygenase</keyword>
<dbReference type="InterPro" id="IPR054497">
    <property type="entry name" value="LPMO_AA14"/>
</dbReference>
<evidence type="ECO:0000313" key="14">
    <source>
        <dbReference type="EMBL" id="TMW59783.1"/>
    </source>
</evidence>
<keyword evidence="6" id="KW-0560">Oxidoreductase</keyword>
<accession>A0A8K1CBU1</accession>
<reference evidence="14" key="1">
    <citation type="submission" date="2019-03" db="EMBL/GenBank/DDBJ databases">
        <title>Long read genome sequence of the mycoparasitic Pythium oligandrum ATCC 38472 isolated from sugarbeet rhizosphere.</title>
        <authorList>
            <person name="Gaulin E."/>
        </authorList>
    </citation>
    <scope>NUCLEOTIDE SEQUENCE</scope>
    <source>
        <strain evidence="14">ATCC 38472_TT</strain>
    </source>
</reference>
<evidence type="ECO:0000256" key="1">
    <source>
        <dbReference type="ARBA" id="ARBA00001973"/>
    </source>
</evidence>
<comment type="similarity">
    <text evidence="11">Belongs to the polysaccharide monooxygenase AA14 family.</text>
</comment>
<gene>
    <name evidence="14" type="ORF">Poli38472_004852</name>
</gene>
<evidence type="ECO:0000256" key="7">
    <source>
        <dbReference type="ARBA" id="ARBA00023008"/>
    </source>
</evidence>
<evidence type="ECO:0000256" key="9">
    <source>
        <dbReference type="ARBA" id="ARBA00023157"/>
    </source>
</evidence>
<keyword evidence="4" id="KW-0479">Metal-binding</keyword>
<name>A0A8K1CBU1_PYTOL</name>
<dbReference type="AlphaFoldDB" id="A0A8K1CBU1"/>
<evidence type="ECO:0000313" key="15">
    <source>
        <dbReference type="Proteomes" id="UP000794436"/>
    </source>
</evidence>
<comment type="caution">
    <text evidence="14">The sequence shown here is derived from an EMBL/GenBank/DDBJ whole genome shotgun (WGS) entry which is preliminary data.</text>
</comment>
<evidence type="ECO:0000256" key="5">
    <source>
        <dbReference type="ARBA" id="ARBA00022729"/>
    </source>
</evidence>
<evidence type="ECO:0000256" key="3">
    <source>
        <dbReference type="ARBA" id="ARBA00022525"/>
    </source>
</evidence>
<comment type="subcellular location">
    <subcellularLocation>
        <location evidence="2">Secreted</location>
    </subcellularLocation>
</comment>
<feature type="region of interest" description="Disordered" evidence="12">
    <location>
        <begin position="279"/>
        <end position="355"/>
    </location>
</feature>
<evidence type="ECO:0000256" key="12">
    <source>
        <dbReference type="SAM" id="MobiDB-lite"/>
    </source>
</evidence>
<evidence type="ECO:0000256" key="4">
    <source>
        <dbReference type="ARBA" id="ARBA00022723"/>
    </source>
</evidence>
<dbReference type="GO" id="GO:0005576">
    <property type="term" value="C:extracellular region"/>
    <property type="evidence" value="ECO:0007669"/>
    <property type="project" value="UniProtKB-SubCell"/>
</dbReference>
<keyword evidence="15" id="KW-1185">Reference proteome</keyword>
<keyword evidence="9" id="KW-1015">Disulfide bond</keyword>
<feature type="compositionally biased region" description="Polar residues" evidence="12">
    <location>
        <begin position="294"/>
        <end position="333"/>
    </location>
</feature>
<feature type="compositionally biased region" description="Basic and acidic residues" evidence="12">
    <location>
        <begin position="334"/>
        <end position="347"/>
    </location>
</feature>
<keyword evidence="5 13" id="KW-0732">Signal</keyword>